<dbReference type="InterPro" id="IPR002470">
    <property type="entry name" value="Peptidase_S9A"/>
</dbReference>
<protein>
    <submittedName>
        <fullName evidence="3">Prolyl oligopeptidase family serine peptidase</fullName>
    </submittedName>
</protein>
<dbReference type="Pfam" id="PF00326">
    <property type="entry name" value="Peptidase_S9"/>
    <property type="match status" value="1"/>
</dbReference>
<dbReference type="GO" id="GO:0006508">
    <property type="term" value="P:proteolysis"/>
    <property type="evidence" value="ECO:0007669"/>
    <property type="project" value="InterPro"/>
</dbReference>
<dbReference type="SUPFAM" id="SSF53474">
    <property type="entry name" value="alpha/beta-Hydrolases"/>
    <property type="match status" value="1"/>
</dbReference>
<dbReference type="InterPro" id="IPR011042">
    <property type="entry name" value="6-blade_b-propeller_TolB-like"/>
</dbReference>
<evidence type="ECO:0000256" key="1">
    <source>
        <dbReference type="ARBA" id="ARBA00022801"/>
    </source>
</evidence>
<dbReference type="PRINTS" id="PR00862">
    <property type="entry name" value="PROLIGOPTASE"/>
</dbReference>
<sequence length="654" mass="72963">MAAVLLAGVAVGLVVIVFPPVSASHPALKNADLPELVPLRAFYADASSRWRFRLSPDGKRMAWLESKWFKPALWVRDLNEEAANTFQTPDRVRWYAWSADSRYLLYLADRDGWENDQLVSVDVTRKDAKPRTYDFGRDVKAWIAQIPPDAGAEILISHNGRDRSKFDLYRLNLDSGETEALDLISDRAVTWSFDRKGDVFARKVVGAQNRWTLEAKTQAGWNEIAKGGMEESFHVLAEPDEKGRMLAISNLGRDKSALILKDVEAGDEDVLYAHDKVDISWVRSHPVTREPLMAVTYPGYQERFFFDRNIKAMVDRIDAPEEASFHLVSATSDFSKAIWEVEDDRLGWTKYLVDMSSGTVEMIEAPTIAAYAPELSDMEPVDIIASDGLAIPAYLTRPKGVAGPAPMVMLIHGGPVARTRWGSDDLALWLANRGYAVLNVNYRGSSGYGRAFREAAVGEVSRKMHQDIVDARQWAVDQGIADPDRVAVMGGSFGGLKTMTAMTQNPELFAAGININGISDISTMLQEVPVYWTGWPDWYRKYIGDPDDPDSLADIRSRSPLYNAQNASGPMLIIQGANDVRVIRDQADRMVEALRDAGKDVQYTIIDGAGHTIGNMTWQQRILMFRQIERFLARHLGGRADGFDYAVLGAQIIP</sequence>
<evidence type="ECO:0000313" key="4">
    <source>
        <dbReference type="Proteomes" id="UP001151234"/>
    </source>
</evidence>
<dbReference type="PANTHER" id="PTHR42776:SF27">
    <property type="entry name" value="DIPEPTIDYL PEPTIDASE FAMILY MEMBER 6"/>
    <property type="match status" value="1"/>
</dbReference>
<dbReference type="GO" id="GO:0004252">
    <property type="term" value="F:serine-type endopeptidase activity"/>
    <property type="evidence" value="ECO:0007669"/>
    <property type="project" value="InterPro"/>
</dbReference>
<evidence type="ECO:0000259" key="2">
    <source>
        <dbReference type="Pfam" id="PF00326"/>
    </source>
</evidence>
<evidence type="ECO:0000313" key="3">
    <source>
        <dbReference type="EMBL" id="MDA5397361.1"/>
    </source>
</evidence>
<accession>A0A9X3ZG93</accession>
<organism evidence="3 4">
    <name type="scientific">Hoeflea prorocentri</name>
    <dbReference type="NCBI Taxonomy" id="1922333"/>
    <lineage>
        <taxon>Bacteria</taxon>
        <taxon>Pseudomonadati</taxon>
        <taxon>Pseudomonadota</taxon>
        <taxon>Alphaproteobacteria</taxon>
        <taxon>Hyphomicrobiales</taxon>
        <taxon>Rhizobiaceae</taxon>
        <taxon>Hoeflea</taxon>
    </lineage>
</organism>
<dbReference type="AlphaFoldDB" id="A0A9X3ZG93"/>
<gene>
    <name evidence="3" type="ORF">OQ273_02140</name>
</gene>
<dbReference type="InterPro" id="IPR029058">
    <property type="entry name" value="AB_hydrolase_fold"/>
</dbReference>
<dbReference type="Gene3D" id="2.120.10.30">
    <property type="entry name" value="TolB, C-terminal domain"/>
    <property type="match status" value="1"/>
</dbReference>
<proteinExistence type="predicted"/>
<dbReference type="Gene3D" id="3.40.50.1820">
    <property type="entry name" value="alpha/beta hydrolase"/>
    <property type="match status" value="1"/>
</dbReference>
<name>A0A9X3ZG93_9HYPH</name>
<comment type="caution">
    <text evidence="3">The sequence shown here is derived from an EMBL/GenBank/DDBJ whole genome shotgun (WGS) entry which is preliminary data.</text>
</comment>
<keyword evidence="4" id="KW-1185">Reference proteome</keyword>
<dbReference type="InterPro" id="IPR001375">
    <property type="entry name" value="Peptidase_S9_cat"/>
</dbReference>
<dbReference type="RefSeq" id="WP_267988824.1">
    <property type="nucleotide sequence ID" value="NZ_JAPJZI010000001.1"/>
</dbReference>
<dbReference type="EMBL" id="JAPJZI010000001">
    <property type="protein sequence ID" value="MDA5397361.1"/>
    <property type="molecule type" value="Genomic_DNA"/>
</dbReference>
<dbReference type="Proteomes" id="UP001151234">
    <property type="component" value="Unassembled WGS sequence"/>
</dbReference>
<dbReference type="SUPFAM" id="SSF82171">
    <property type="entry name" value="DPP6 N-terminal domain-like"/>
    <property type="match status" value="1"/>
</dbReference>
<reference evidence="3" key="1">
    <citation type="submission" date="2022-11" db="EMBL/GenBank/DDBJ databases">
        <title>Draft genome sequence of Hoeflea poritis E7-10 and Hoeflea prorocentri PM5-8, separated from scleractinian coral Porites lutea and marine dinoflagellate.</title>
        <authorList>
            <person name="Zhang G."/>
            <person name="Wei Q."/>
            <person name="Cai L."/>
        </authorList>
    </citation>
    <scope>NUCLEOTIDE SEQUENCE</scope>
    <source>
        <strain evidence="3">PM5-8</strain>
    </source>
</reference>
<keyword evidence="1" id="KW-0378">Hydrolase</keyword>
<feature type="domain" description="Peptidase S9 prolyl oligopeptidase catalytic" evidence="2">
    <location>
        <begin position="428"/>
        <end position="638"/>
    </location>
</feature>
<dbReference type="PANTHER" id="PTHR42776">
    <property type="entry name" value="SERINE PEPTIDASE S9 FAMILY MEMBER"/>
    <property type="match status" value="1"/>
</dbReference>